<keyword evidence="2" id="KW-1185">Reference proteome</keyword>
<sequence length="174" mass="20418">MYPEDTMALFCKRFDGIHDTCQQIKESNSKESESLWFHHAGQFFRKCNEMKFRKVNLFKETIIKIITRTKLEFPDATTECYSGNYNFIMPTSFYPADEMRQEKTIREEWEDKGEKFISERTSKLKYKLRNIAGASTSKNLIHAVIDELFSTAKNKEPDPGSELELIDSFIKELS</sequence>
<reference evidence="1 2" key="1">
    <citation type="submission" date="2024-04" db="EMBL/GenBank/DDBJ databases">
        <authorList>
            <person name="Rising A."/>
            <person name="Reimegard J."/>
            <person name="Sonavane S."/>
            <person name="Akerstrom W."/>
            <person name="Nylinder S."/>
            <person name="Hedman E."/>
            <person name="Kallberg Y."/>
        </authorList>
    </citation>
    <scope>NUCLEOTIDE SEQUENCE [LARGE SCALE GENOMIC DNA]</scope>
</reference>
<dbReference type="AlphaFoldDB" id="A0AAV1YTR8"/>
<dbReference type="EMBL" id="CAXIEN010000005">
    <property type="protein sequence ID" value="CAL1262274.1"/>
    <property type="molecule type" value="Genomic_DNA"/>
</dbReference>
<comment type="caution">
    <text evidence="1">The sequence shown here is derived from an EMBL/GenBank/DDBJ whole genome shotgun (WGS) entry which is preliminary data.</text>
</comment>
<accession>A0AAV1YTR8</accession>
<evidence type="ECO:0000313" key="1">
    <source>
        <dbReference type="EMBL" id="CAL1262274.1"/>
    </source>
</evidence>
<organism evidence="1 2">
    <name type="scientific">Larinioides sclopetarius</name>
    <dbReference type="NCBI Taxonomy" id="280406"/>
    <lineage>
        <taxon>Eukaryota</taxon>
        <taxon>Metazoa</taxon>
        <taxon>Ecdysozoa</taxon>
        <taxon>Arthropoda</taxon>
        <taxon>Chelicerata</taxon>
        <taxon>Arachnida</taxon>
        <taxon>Araneae</taxon>
        <taxon>Araneomorphae</taxon>
        <taxon>Entelegynae</taxon>
        <taxon>Araneoidea</taxon>
        <taxon>Araneidae</taxon>
        <taxon>Larinioides</taxon>
    </lineage>
</organism>
<proteinExistence type="predicted"/>
<evidence type="ECO:0000313" key="2">
    <source>
        <dbReference type="Proteomes" id="UP001497382"/>
    </source>
</evidence>
<protein>
    <submittedName>
        <fullName evidence="1">Uncharacterized protein</fullName>
    </submittedName>
</protein>
<name>A0AAV1YTR8_9ARAC</name>
<dbReference type="Proteomes" id="UP001497382">
    <property type="component" value="Unassembled WGS sequence"/>
</dbReference>
<gene>
    <name evidence="1" type="ORF">LARSCL_LOCUS899</name>
</gene>